<dbReference type="CTD" id="50485"/>
<feature type="compositionally biased region" description="Basic and acidic residues" evidence="5">
    <location>
        <begin position="10"/>
        <end position="20"/>
    </location>
</feature>
<comment type="subcellular location">
    <subcellularLocation>
        <location evidence="1">Nucleus</location>
    </subcellularLocation>
</comment>
<dbReference type="InterPro" id="IPR000330">
    <property type="entry name" value="SNF2_N"/>
</dbReference>
<evidence type="ECO:0000313" key="10">
    <source>
        <dbReference type="Proteomes" id="UP000887568"/>
    </source>
</evidence>
<dbReference type="PANTHER" id="PTHR45766:SF6">
    <property type="entry name" value="SWI_SNF-RELATED MATRIX-ASSOCIATED ACTIN-DEPENDENT REGULATOR OF CHROMATIN SUBFAMILY A-LIKE PROTEIN 1"/>
    <property type="match status" value="1"/>
</dbReference>
<dbReference type="Gene3D" id="3.40.50.300">
    <property type="entry name" value="P-loop containing nucleotide triphosphate hydrolases"/>
    <property type="match status" value="1"/>
</dbReference>
<feature type="region of interest" description="Disordered" evidence="5">
    <location>
        <begin position="852"/>
        <end position="972"/>
    </location>
</feature>
<feature type="compositionally biased region" description="Polar residues" evidence="5">
    <location>
        <begin position="227"/>
        <end position="249"/>
    </location>
</feature>
<dbReference type="EnsemblMetazoa" id="XM_038221102.1">
    <property type="protein sequence ID" value="XP_038077030.1"/>
    <property type="gene ID" value="LOC119744905"/>
</dbReference>
<dbReference type="PROSITE" id="PS51192">
    <property type="entry name" value="HELICASE_ATP_BIND_1"/>
    <property type="match status" value="1"/>
</dbReference>
<dbReference type="PANTHER" id="PTHR45766">
    <property type="entry name" value="DNA ANNEALING HELICASE AND ENDONUCLEASE ZRANB3 FAMILY MEMBER"/>
    <property type="match status" value="1"/>
</dbReference>
<dbReference type="InterPro" id="IPR014001">
    <property type="entry name" value="Helicase_ATP-bd"/>
</dbReference>
<feature type="domain" description="HARP" evidence="8">
    <location>
        <begin position="273"/>
        <end position="345"/>
    </location>
</feature>
<dbReference type="SMART" id="SM00490">
    <property type="entry name" value="HELICc"/>
    <property type="match status" value="1"/>
</dbReference>
<evidence type="ECO:0000259" key="7">
    <source>
        <dbReference type="PROSITE" id="PS51194"/>
    </source>
</evidence>
<dbReference type="SMART" id="SM00487">
    <property type="entry name" value="DEXDc"/>
    <property type="match status" value="1"/>
</dbReference>
<dbReference type="RefSeq" id="XP_038077030.1">
    <property type="nucleotide sequence ID" value="XM_038221102.1"/>
</dbReference>
<evidence type="ECO:0000259" key="6">
    <source>
        <dbReference type="PROSITE" id="PS51192"/>
    </source>
</evidence>
<sequence>MATTGGLTAEQKRRMEENRKKALLLRAKRNQGNSQVAKPTQSTSSGQTKATNFTQVVARSGNQGSSHFPHNQGPKESTNSRSSTISSSANGWSKKSQGSVVTKPSGFHGNDSGNQITASRSNFQSEASSKSVELSNTSSNIQQTSVTSTSIFNSAPTAQVNLPTAVMPSKVCTNPPTEGGLQGGHNSTSGVGKPKTITSFYTSKPRPTATGDQTSSSGRSSTAGQSLVPNPHSNPQKPGSGFQTRNEIQGPSVKRPDFSQKGGGTKSSFGGGLGSNSQGACVLVSRTRFVVNVGYNAKLIEIFKEIPSKSYDVAEKKWSFALSDYDTLMEAVKPLRPTVEIEPLPKPVCAAFRRQRHGQEGNRVIPDANLNSVDQKLVNTLMNFQREGVNFAISREGRVLIADDMGLGKTLQAICIACFYRAEWPVLVVSPSSVRYSWAEAFEKWIPSLDPQDINVVLNSKSSGTSGQVNILSYDLMHRKAAELKQFRFQIIIMDECHFLKNVKTARTKAALPLLKAAPRVILLSGTPALSRPSELYTQILGVAPRLFPSFHEFGLRYCNATQNPWGWDYSGSSNMTELQLLLEECIMIRRLKQDVLKELPSKTRQMVIMDPSIVKTNSKALKVAADQMGRKKPKSEERGVLLKYFAETGLVKVPAIRDYVLDLLEADHKFLIFAHHQSVLDALCIAISQKKYDYIRIDGSTSAAHRKAHCDRFQEEKTCRVAVLSITAANAGLTLTAASMVVFAELFWNPGILVQAEDRVHRIGQQDATNIRYLIAKGTADDYIWPLVQKKLSVLGKAGLSKDDFSEADTTAFKDPRQKSILSFFEKSFLEDDYELEQEELACLVALESQESESDDTAAMNPGKADDDARSSYSNDQMPLVITKDGVLKNNSKTSYPQEKTVPSVKSKTSHQDGLEGTRNTEGASVMPMKKAKTPFSTPWAVKKPLGESNGGDLEDCGDGPPCKRQRNANS</sequence>
<dbReference type="Pfam" id="PF00271">
    <property type="entry name" value="Helicase_C"/>
    <property type="match status" value="1"/>
</dbReference>
<keyword evidence="2" id="KW-0378">Hydrolase</keyword>
<evidence type="ECO:0000256" key="4">
    <source>
        <dbReference type="PROSITE-ProRule" id="PRU00800"/>
    </source>
</evidence>
<dbReference type="EnsemblMetazoa" id="XM_038221103.1">
    <property type="protein sequence ID" value="XP_038077031.1"/>
    <property type="gene ID" value="LOC119744905"/>
</dbReference>
<proteinExistence type="inferred from homology"/>
<evidence type="ECO:0000256" key="2">
    <source>
        <dbReference type="ARBA" id="ARBA00022801"/>
    </source>
</evidence>
<feature type="compositionally biased region" description="Polar residues" evidence="5">
    <location>
        <begin position="89"/>
        <end position="102"/>
    </location>
</feature>
<evidence type="ECO:0000256" key="5">
    <source>
        <dbReference type="SAM" id="MobiDB-lite"/>
    </source>
</evidence>
<feature type="region of interest" description="Disordered" evidence="5">
    <location>
        <begin position="169"/>
        <end position="274"/>
    </location>
</feature>
<dbReference type="RefSeq" id="XP_038077029.1">
    <property type="nucleotide sequence ID" value="XM_038221101.1"/>
</dbReference>
<dbReference type="PROSITE" id="PS51194">
    <property type="entry name" value="HELICASE_CTER"/>
    <property type="match status" value="1"/>
</dbReference>
<comment type="similarity">
    <text evidence="4">Belongs to the SNF2/RAD54 helicase family. SMARCAL1 subfamily.</text>
</comment>
<dbReference type="Proteomes" id="UP000887568">
    <property type="component" value="Unplaced"/>
</dbReference>
<feature type="compositionally biased region" description="Low complexity" evidence="5">
    <location>
        <begin position="77"/>
        <end position="88"/>
    </location>
</feature>
<dbReference type="CDD" id="cd18010">
    <property type="entry name" value="DEXHc_HARP_SMARCAL1"/>
    <property type="match status" value="1"/>
</dbReference>
<feature type="compositionally biased region" description="Polar residues" evidence="5">
    <location>
        <begin position="890"/>
        <end position="899"/>
    </location>
</feature>
<dbReference type="InterPro" id="IPR049730">
    <property type="entry name" value="SNF2/RAD54-like_C"/>
</dbReference>
<accession>A0A914BMR3</accession>
<feature type="compositionally biased region" description="Polar residues" evidence="5">
    <location>
        <begin position="30"/>
        <end position="69"/>
    </location>
</feature>
<dbReference type="GO" id="GO:0043596">
    <property type="term" value="C:nuclear replication fork"/>
    <property type="evidence" value="ECO:0007669"/>
    <property type="project" value="TreeGrafter"/>
</dbReference>
<feature type="compositionally biased region" description="Polar residues" evidence="5">
    <location>
        <begin position="111"/>
        <end position="141"/>
    </location>
</feature>
<dbReference type="GO" id="GO:0006281">
    <property type="term" value="P:DNA repair"/>
    <property type="evidence" value="ECO:0007669"/>
    <property type="project" value="TreeGrafter"/>
</dbReference>
<feature type="compositionally biased region" description="Gly residues" evidence="5">
    <location>
        <begin position="261"/>
        <end position="274"/>
    </location>
</feature>
<dbReference type="InterPro" id="IPR038718">
    <property type="entry name" value="SNF2-like_sf"/>
</dbReference>
<evidence type="ECO:0008006" key="11">
    <source>
        <dbReference type="Google" id="ProtNLM"/>
    </source>
</evidence>
<evidence type="ECO:0000256" key="3">
    <source>
        <dbReference type="ARBA" id="ARBA00023242"/>
    </source>
</evidence>
<keyword evidence="10" id="KW-1185">Reference proteome</keyword>
<evidence type="ECO:0000259" key="8">
    <source>
        <dbReference type="PROSITE" id="PS51467"/>
    </source>
</evidence>
<dbReference type="AlphaFoldDB" id="A0A914BMR3"/>
<evidence type="ECO:0000313" key="9">
    <source>
        <dbReference type="EnsemblMetazoa" id="XP_038077031.1"/>
    </source>
</evidence>
<protein>
    <recommendedName>
        <fullName evidence="11">SWI/SNF-related matrix-associated actin-dependent regulator of chromatin subfamily A-like protein 1</fullName>
    </recommendedName>
</protein>
<dbReference type="InterPro" id="IPR010003">
    <property type="entry name" value="HARP_dom"/>
</dbReference>
<dbReference type="RefSeq" id="XP_038077031.1">
    <property type="nucleotide sequence ID" value="XM_038221103.1"/>
</dbReference>
<dbReference type="GO" id="GO:0031297">
    <property type="term" value="P:replication fork processing"/>
    <property type="evidence" value="ECO:0007669"/>
    <property type="project" value="TreeGrafter"/>
</dbReference>
<dbReference type="GeneID" id="119744905"/>
<dbReference type="Gene3D" id="3.40.50.10810">
    <property type="entry name" value="Tandem AAA-ATPase domain"/>
    <property type="match status" value="1"/>
</dbReference>
<reference evidence="9" key="1">
    <citation type="submission" date="2022-11" db="UniProtKB">
        <authorList>
            <consortium name="EnsemblMetazoa"/>
        </authorList>
    </citation>
    <scope>IDENTIFICATION</scope>
</reference>
<dbReference type="SUPFAM" id="SSF52540">
    <property type="entry name" value="P-loop containing nucleoside triphosphate hydrolases"/>
    <property type="match status" value="2"/>
</dbReference>
<feature type="compositionally biased region" description="Low complexity" evidence="5">
    <location>
        <begin position="210"/>
        <end position="226"/>
    </location>
</feature>
<dbReference type="Pfam" id="PF00176">
    <property type="entry name" value="SNF2-rel_dom"/>
    <property type="match status" value="1"/>
</dbReference>
<keyword evidence="3" id="KW-0539">Nucleus</keyword>
<dbReference type="FunFam" id="3.40.50.300:FF:003021">
    <property type="entry name" value="Uncharacterized protein (Fragment)"/>
    <property type="match status" value="1"/>
</dbReference>
<dbReference type="InterPro" id="IPR027417">
    <property type="entry name" value="P-loop_NTPase"/>
</dbReference>
<feature type="region of interest" description="Disordered" evidence="5">
    <location>
        <begin position="1"/>
        <end position="141"/>
    </location>
</feature>
<dbReference type="PROSITE" id="PS51467">
    <property type="entry name" value="HARP"/>
    <property type="match status" value="1"/>
</dbReference>
<dbReference type="EnsemblMetazoa" id="XM_038221101.1">
    <property type="protein sequence ID" value="XP_038077029.1"/>
    <property type="gene ID" value="LOC119744905"/>
</dbReference>
<name>A0A914BMR3_PATMI</name>
<dbReference type="CDD" id="cd18793">
    <property type="entry name" value="SF2_C_SNF"/>
    <property type="match status" value="1"/>
</dbReference>
<dbReference type="GO" id="GO:0005524">
    <property type="term" value="F:ATP binding"/>
    <property type="evidence" value="ECO:0007669"/>
    <property type="project" value="InterPro"/>
</dbReference>
<dbReference type="OrthoDB" id="605656at2759"/>
<dbReference type="Pfam" id="PF07443">
    <property type="entry name" value="HARP"/>
    <property type="match status" value="1"/>
</dbReference>
<feature type="compositionally biased region" description="Polar residues" evidence="5">
    <location>
        <begin position="184"/>
        <end position="202"/>
    </location>
</feature>
<organism evidence="9 10">
    <name type="scientific">Patiria miniata</name>
    <name type="common">Bat star</name>
    <name type="synonym">Asterina miniata</name>
    <dbReference type="NCBI Taxonomy" id="46514"/>
    <lineage>
        <taxon>Eukaryota</taxon>
        <taxon>Metazoa</taxon>
        <taxon>Echinodermata</taxon>
        <taxon>Eleutherozoa</taxon>
        <taxon>Asterozoa</taxon>
        <taxon>Asteroidea</taxon>
        <taxon>Valvatacea</taxon>
        <taxon>Valvatida</taxon>
        <taxon>Asterinidae</taxon>
        <taxon>Patiria</taxon>
    </lineage>
</organism>
<evidence type="ECO:0000256" key="1">
    <source>
        <dbReference type="ARBA" id="ARBA00004123"/>
    </source>
</evidence>
<feature type="domain" description="Helicase ATP-binding" evidence="6">
    <location>
        <begin position="390"/>
        <end position="546"/>
    </location>
</feature>
<dbReference type="OMA" id="RAQRNQG"/>
<dbReference type="InterPro" id="IPR001650">
    <property type="entry name" value="Helicase_C-like"/>
</dbReference>
<feature type="domain" description="Helicase C-terminal" evidence="7">
    <location>
        <begin position="656"/>
        <end position="843"/>
    </location>
</feature>
<dbReference type="GO" id="GO:0016787">
    <property type="term" value="F:hydrolase activity"/>
    <property type="evidence" value="ECO:0007669"/>
    <property type="project" value="UniProtKB-KW"/>
</dbReference>